<reference evidence="2 3" key="1">
    <citation type="submission" date="2019-01" db="EMBL/GenBank/DDBJ databases">
        <title>Sequencing of cultivated peanut Arachis hypogaea provides insights into genome evolution and oil improvement.</title>
        <authorList>
            <person name="Chen X."/>
        </authorList>
    </citation>
    <scope>NUCLEOTIDE SEQUENCE [LARGE SCALE GENOMIC DNA]</scope>
    <source>
        <strain evidence="3">cv. Fuhuasheng</strain>
        <tissue evidence="2">Leaves</tissue>
    </source>
</reference>
<keyword evidence="1" id="KW-0472">Membrane</keyword>
<keyword evidence="1" id="KW-0812">Transmembrane</keyword>
<evidence type="ECO:0000256" key="1">
    <source>
        <dbReference type="SAM" id="Phobius"/>
    </source>
</evidence>
<organism evidence="2 3">
    <name type="scientific">Arachis hypogaea</name>
    <name type="common">Peanut</name>
    <dbReference type="NCBI Taxonomy" id="3818"/>
    <lineage>
        <taxon>Eukaryota</taxon>
        <taxon>Viridiplantae</taxon>
        <taxon>Streptophyta</taxon>
        <taxon>Embryophyta</taxon>
        <taxon>Tracheophyta</taxon>
        <taxon>Spermatophyta</taxon>
        <taxon>Magnoliopsida</taxon>
        <taxon>eudicotyledons</taxon>
        <taxon>Gunneridae</taxon>
        <taxon>Pentapetalae</taxon>
        <taxon>rosids</taxon>
        <taxon>fabids</taxon>
        <taxon>Fabales</taxon>
        <taxon>Fabaceae</taxon>
        <taxon>Papilionoideae</taxon>
        <taxon>50 kb inversion clade</taxon>
        <taxon>dalbergioids sensu lato</taxon>
        <taxon>Dalbergieae</taxon>
        <taxon>Pterocarpus clade</taxon>
        <taxon>Arachis</taxon>
    </lineage>
</organism>
<accession>A0A445BH77</accession>
<protein>
    <submittedName>
        <fullName evidence="2">Uncharacterized protein</fullName>
    </submittedName>
</protein>
<keyword evidence="1" id="KW-1133">Transmembrane helix</keyword>
<dbReference type="STRING" id="3818.A0A445BH77"/>
<comment type="caution">
    <text evidence="2">The sequence shown here is derived from an EMBL/GenBank/DDBJ whole genome shotgun (WGS) entry which is preliminary data.</text>
</comment>
<gene>
    <name evidence="2" type="ORF">Ahy_A09g042890</name>
</gene>
<dbReference type="PANTHER" id="PTHR47513:SF1">
    <property type="entry name" value="OS07G0283200 PROTEIN"/>
    <property type="match status" value="1"/>
</dbReference>
<feature type="transmembrane region" description="Helical" evidence="1">
    <location>
        <begin position="89"/>
        <end position="106"/>
    </location>
</feature>
<evidence type="ECO:0000313" key="2">
    <source>
        <dbReference type="EMBL" id="RYR37961.1"/>
    </source>
</evidence>
<evidence type="ECO:0000313" key="3">
    <source>
        <dbReference type="Proteomes" id="UP000289738"/>
    </source>
</evidence>
<sequence>MMSSNKFSADRGSPPQPLSREKIYCTQEFLSLVTFYYAILISDWINTIANYSCYCKFHEDMVDILHVSLLNPKWSFSCSFLGKPLSNTQVVLSIINGAITALYFVLREKGLRSCGPVRAILSEYSGAILGYYLHCYTGGEAICEKR</sequence>
<dbReference type="PANTHER" id="PTHR47513">
    <property type="entry name" value="ZINC TRANSPORTER"/>
    <property type="match status" value="1"/>
</dbReference>
<keyword evidence="3" id="KW-1185">Reference proteome</keyword>
<dbReference type="AlphaFoldDB" id="A0A445BH77"/>
<dbReference type="Proteomes" id="UP000289738">
    <property type="component" value="Chromosome A09"/>
</dbReference>
<dbReference type="EMBL" id="SDMP01000009">
    <property type="protein sequence ID" value="RYR37961.1"/>
    <property type="molecule type" value="Genomic_DNA"/>
</dbReference>
<proteinExistence type="predicted"/>
<name>A0A445BH77_ARAHY</name>